<proteinExistence type="predicted"/>
<name>A0A4C1ZUZ9_EUMVA</name>
<sequence>MSLRNKCKLYKVSIRSVMTYVAPVFAHAGPKALYQLQILQNNFCRRASSAPWYVRNDILHRDLELPTISKYMRRYPHITTLNGHPTGALAAIPAPCWEIQPEPNFYVISYAEMPTSRHLMPIGRDRRSPQSSNLLGLQTTAKQYVASGVCWSVKVGHTPRSTRVRGSSLGFLCPSPRKEKTKKKDAFWK</sequence>
<reference evidence="1 2" key="1">
    <citation type="journal article" date="2019" name="Commun. Biol.">
        <title>The bagworm genome reveals a unique fibroin gene that provides high tensile strength.</title>
        <authorList>
            <person name="Kono N."/>
            <person name="Nakamura H."/>
            <person name="Ohtoshi R."/>
            <person name="Tomita M."/>
            <person name="Numata K."/>
            <person name="Arakawa K."/>
        </authorList>
    </citation>
    <scope>NUCLEOTIDE SEQUENCE [LARGE SCALE GENOMIC DNA]</scope>
</reference>
<dbReference type="OrthoDB" id="10050074at2759"/>
<dbReference type="EMBL" id="BGZK01002262">
    <property type="protein sequence ID" value="GBP92316.1"/>
    <property type="molecule type" value="Genomic_DNA"/>
</dbReference>
<keyword evidence="1" id="KW-0695">RNA-directed DNA polymerase</keyword>
<evidence type="ECO:0000313" key="1">
    <source>
        <dbReference type="EMBL" id="GBP92316.1"/>
    </source>
</evidence>
<dbReference type="Proteomes" id="UP000299102">
    <property type="component" value="Unassembled WGS sequence"/>
</dbReference>
<protein>
    <submittedName>
        <fullName evidence="1">RNA-directed DNA polymerase from mobile element jockey</fullName>
    </submittedName>
</protein>
<keyword evidence="1" id="KW-0808">Transferase</keyword>
<accession>A0A4C1ZUZ9</accession>
<keyword evidence="1" id="KW-0548">Nucleotidyltransferase</keyword>
<dbReference type="AlphaFoldDB" id="A0A4C1ZUZ9"/>
<evidence type="ECO:0000313" key="2">
    <source>
        <dbReference type="Proteomes" id="UP000299102"/>
    </source>
</evidence>
<organism evidence="1 2">
    <name type="scientific">Eumeta variegata</name>
    <name type="common">Bagworm moth</name>
    <name type="synonym">Eumeta japonica</name>
    <dbReference type="NCBI Taxonomy" id="151549"/>
    <lineage>
        <taxon>Eukaryota</taxon>
        <taxon>Metazoa</taxon>
        <taxon>Ecdysozoa</taxon>
        <taxon>Arthropoda</taxon>
        <taxon>Hexapoda</taxon>
        <taxon>Insecta</taxon>
        <taxon>Pterygota</taxon>
        <taxon>Neoptera</taxon>
        <taxon>Endopterygota</taxon>
        <taxon>Lepidoptera</taxon>
        <taxon>Glossata</taxon>
        <taxon>Ditrysia</taxon>
        <taxon>Tineoidea</taxon>
        <taxon>Psychidae</taxon>
        <taxon>Oiketicinae</taxon>
        <taxon>Eumeta</taxon>
    </lineage>
</organism>
<comment type="caution">
    <text evidence="1">The sequence shown here is derived from an EMBL/GenBank/DDBJ whole genome shotgun (WGS) entry which is preliminary data.</text>
</comment>
<dbReference type="GO" id="GO:0003964">
    <property type="term" value="F:RNA-directed DNA polymerase activity"/>
    <property type="evidence" value="ECO:0007669"/>
    <property type="project" value="UniProtKB-KW"/>
</dbReference>
<keyword evidence="2" id="KW-1185">Reference proteome</keyword>
<gene>
    <name evidence="1" type="ORF">EVAR_65729_1</name>
</gene>